<evidence type="ECO:0008006" key="4">
    <source>
        <dbReference type="Google" id="ProtNLM"/>
    </source>
</evidence>
<comment type="caution">
    <text evidence="2">The sequence shown here is derived from an EMBL/GenBank/DDBJ whole genome shotgun (WGS) entry which is preliminary data.</text>
</comment>
<sequence>MEQVQAYNENLHLPYQQLPTKKQTKIKIYCQEYGHRDQKVEYINLTRENDVVKSRLQCIKCINGPYSHFRQDVAILKEILSDSLNVLKNTQFQGNLCQEFSNLYHYLNLDVTKDDIEFKFATLKKEIVYQIEECKKEVLKSYDNYYQIKEQIDINHFREIFNFEDLKKELYKYAQKGPNPSPKDQKEINDQLNKYVEKLHAKEQDKLQIQFEKFKKKVNEFTEKKCFHYYKLDQGMESIQKIIEEMKTTFSPNLFTKSELSNDNITEVLKNINTKVYSETSNVEKITPIYSSIHEGLNYKKMLQKLKEEVKSDQLFIFKSSNSQTFGAYIASDNSSGNLRTTNTPLPQPMNRATPPVNQKSFLFSLSKKEIYPIKLGVTSLTINWLANDNDLLLNFGNNDLNILSTFKQCKSQLNSGSITSNYKIGNYEMHLANALEFEIIALQIFKIPQETQK</sequence>
<organism evidence="2 3">
    <name type="scientific">Paramecium pentaurelia</name>
    <dbReference type="NCBI Taxonomy" id="43138"/>
    <lineage>
        <taxon>Eukaryota</taxon>
        <taxon>Sar</taxon>
        <taxon>Alveolata</taxon>
        <taxon>Ciliophora</taxon>
        <taxon>Intramacronucleata</taxon>
        <taxon>Oligohymenophorea</taxon>
        <taxon>Peniculida</taxon>
        <taxon>Parameciidae</taxon>
        <taxon>Paramecium</taxon>
    </lineage>
</organism>
<dbReference type="AlphaFoldDB" id="A0A8S1S2V2"/>
<dbReference type="Proteomes" id="UP000689195">
    <property type="component" value="Unassembled WGS sequence"/>
</dbReference>
<keyword evidence="1" id="KW-0175">Coiled coil</keyword>
<feature type="coiled-coil region" evidence="1">
    <location>
        <begin position="185"/>
        <end position="224"/>
    </location>
</feature>
<evidence type="ECO:0000256" key="1">
    <source>
        <dbReference type="SAM" id="Coils"/>
    </source>
</evidence>
<accession>A0A8S1S2V2</accession>
<keyword evidence="3" id="KW-1185">Reference proteome</keyword>
<reference evidence="2" key="1">
    <citation type="submission" date="2021-01" db="EMBL/GenBank/DDBJ databases">
        <authorList>
            <consortium name="Genoscope - CEA"/>
            <person name="William W."/>
        </authorList>
    </citation>
    <scope>NUCLEOTIDE SEQUENCE</scope>
</reference>
<protein>
    <recommendedName>
        <fullName evidence="4">TLDc domain-containing protein</fullName>
    </recommendedName>
</protein>
<dbReference type="EMBL" id="CAJJDO010000003">
    <property type="protein sequence ID" value="CAD8134536.1"/>
    <property type="molecule type" value="Genomic_DNA"/>
</dbReference>
<name>A0A8S1S2V2_9CILI</name>
<gene>
    <name evidence="2" type="ORF">PPENT_87.1.T0030356</name>
</gene>
<dbReference type="OrthoDB" id="306144at2759"/>
<evidence type="ECO:0000313" key="2">
    <source>
        <dbReference type="EMBL" id="CAD8134536.1"/>
    </source>
</evidence>
<proteinExistence type="predicted"/>
<evidence type="ECO:0000313" key="3">
    <source>
        <dbReference type="Proteomes" id="UP000689195"/>
    </source>
</evidence>